<dbReference type="SUPFAM" id="SSF55785">
    <property type="entry name" value="PYP-like sensor domain (PAS domain)"/>
    <property type="match status" value="1"/>
</dbReference>
<organism evidence="7 8">
    <name type="scientific">Novipirellula galeiformis</name>
    <dbReference type="NCBI Taxonomy" id="2528004"/>
    <lineage>
        <taxon>Bacteria</taxon>
        <taxon>Pseudomonadati</taxon>
        <taxon>Planctomycetota</taxon>
        <taxon>Planctomycetia</taxon>
        <taxon>Pirellulales</taxon>
        <taxon>Pirellulaceae</taxon>
        <taxon>Novipirellula</taxon>
    </lineage>
</organism>
<evidence type="ECO:0000313" key="8">
    <source>
        <dbReference type="Proteomes" id="UP000316304"/>
    </source>
</evidence>
<dbReference type="Gene3D" id="3.30.70.270">
    <property type="match status" value="1"/>
</dbReference>
<dbReference type="InterPro" id="IPR035965">
    <property type="entry name" value="PAS-like_dom_sf"/>
</dbReference>
<dbReference type="CDD" id="cd01949">
    <property type="entry name" value="GGDEF"/>
    <property type="match status" value="1"/>
</dbReference>
<dbReference type="PROSITE" id="PS50112">
    <property type="entry name" value="PAS"/>
    <property type="match status" value="1"/>
</dbReference>
<dbReference type="PANTHER" id="PTHR45138">
    <property type="entry name" value="REGULATORY COMPONENTS OF SENSORY TRANSDUCTION SYSTEM"/>
    <property type="match status" value="1"/>
</dbReference>
<dbReference type="RefSeq" id="WP_146593119.1">
    <property type="nucleotide sequence ID" value="NZ_SJPT01000001.1"/>
</dbReference>
<dbReference type="PROSITE" id="PS51831">
    <property type="entry name" value="HD"/>
    <property type="match status" value="1"/>
</dbReference>
<dbReference type="PANTHER" id="PTHR45138:SF9">
    <property type="entry name" value="DIGUANYLATE CYCLASE DGCM-RELATED"/>
    <property type="match status" value="1"/>
</dbReference>
<dbReference type="CDD" id="cd00130">
    <property type="entry name" value="PAS"/>
    <property type="match status" value="1"/>
</dbReference>
<dbReference type="SUPFAM" id="SSF55073">
    <property type="entry name" value="Nucleotide cyclase"/>
    <property type="match status" value="1"/>
</dbReference>
<dbReference type="GO" id="GO:0052621">
    <property type="term" value="F:diguanylate cyclase activity"/>
    <property type="evidence" value="ECO:0007669"/>
    <property type="project" value="UniProtKB-EC"/>
</dbReference>
<feature type="domain" description="PAS" evidence="3">
    <location>
        <begin position="295"/>
        <end position="340"/>
    </location>
</feature>
<evidence type="ECO:0000256" key="2">
    <source>
        <dbReference type="ARBA" id="ARBA00034247"/>
    </source>
</evidence>
<dbReference type="Proteomes" id="UP000316304">
    <property type="component" value="Unassembled WGS sequence"/>
</dbReference>
<dbReference type="SUPFAM" id="SSF109604">
    <property type="entry name" value="HD-domain/PDEase-like"/>
    <property type="match status" value="1"/>
</dbReference>
<comment type="catalytic activity">
    <reaction evidence="2">
        <text>2 GTP = 3',3'-c-di-GMP + 2 diphosphate</text>
        <dbReference type="Rhea" id="RHEA:24898"/>
        <dbReference type="ChEBI" id="CHEBI:33019"/>
        <dbReference type="ChEBI" id="CHEBI:37565"/>
        <dbReference type="ChEBI" id="CHEBI:58805"/>
        <dbReference type="EC" id="2.7.7.65"/>
    </reaction>
</comment>
<reference evidence="7 8" key="1">
    <citation type="submission" date="2019-02" db="EMBL/GenBank/DDBJ databases">
        <title>Deep-cultivation of Planctomycetes and their phenomic and genomic characterization uncovers novel biology.</title>
        <authorList>
            <person name="Wiegand S."/>
            <person name="Jogler M."/>
            <person name="Boedeker C."/>
            <person name="Pinto D."/>
            <person name="Vollmers J."/>
            <person name="Rivas-Marin E."/>
            <person name="Kohn T."/>
            <person name="Peeters S.H."/>
            <person name="Heuer A."/>
            <person name="Rast P."/>
            <person name="Oberbeckmann S."/>
            <person name="Bunk B."/>
            <person name="Jeske O."/>
            <person name="Meyerdierks A."/>
            <person name="Storesund J.E."/>
            <person name="Kallscheuer N."/>
            <person name="Luecker S."/>
            <person name="Lage O.M."/>
            <person name="Pohl T."/>
            <person name="Merkel B.J."/>
            <person name="Hornburger P."/>
            <person name="Mueller R.-W."/>
            <person name="Bruemmer F."/>
            <person name="Labrenz M."/>
            <person name="Spormann A.M."/>
            <person name="Op Den Camp H."/>
            <person name="Overmann J."/>
            <person name="Amann R."/>
            <person name="Jetten M.S.M."/>
            <person name="Mascher T."/>
            <person name="Medema M.H."/>
            <person name="Devos D.P."/>
            <person name="Kaster A.-K."/>
            <person name="Ovreas L."/>
            <person name="Rohde M."/>
            <person name="Galperin M.Y."/>
            <person name="Jogler C."/>
        </authorList>
    </citation>
    <scope>NUCLEOTIDE SEQUENCE [LARGE SCALE GENOMIC DNA]</scope>
    <source>
        <strain evidence="7 8">Pla52o</strain>
    </source>
</reference>
<dbReference type="InterPro" id="IPR006674">
    <property type="entry name" value="HD_domain"/>
</dbReference>
<evidence type="ECO:0000256" key="1">
    <source>
        <dbReference type="ARBA" id="ARBA00012528"/>
    </source>
</evidence>
<accession>A0A5C6CPD4</accession>
<dbReference type="GO" id="GO:1902201">
    <property type="term" value="P:negative regulation of bacterial-type flagellum-dependent cell motility"/>
    <property type="evidence" value="ECO:0007669"/>
    <property type="project" value="TreeGrafter"/>
</dbReference>
<dbReference type="InterPro" id="IPR029787">
    <property type="entry name" value="Nucleotide_cyclase"/>
</dbReference>
<dbReference type="PROSITE" id="PS50887">
    <property type="entry name" value="GGDEF"/>
    <property type="match status" value="1"/>
</dbReference>
<dbReference type="Pfam" id="PF08448">
    <property type="entry name" value="PAS_4"/>
    <property type="match status" value="1"/>
</dbReference>
<dbReference type="InterPro" id="IPR013656">
    <property type="entry name" value="PAS_4"/>
</dbReference>
<protein>
    <recommendedName>
        <fullName evidence="1">diguanylate cyclase</fullName>
        <ecNumber evidence="1">2.7.7.65</ecNumber>
    </recommendedName>
</protein>
<dbReference type="Gene3D" id="1.10.3210.10">
    <property type="entry name" value="Hypothetical protein af1432"/>
    <property type="match status" value="1"/>
</dbReference>
<dbReference type="Pfam" id="PF00990">
    <property type="entry name" value="GGDEF"/>
    <property type="match status" value="1"/>
</dbReference>
<dbReference type="Pfam" id="PF13487">
    <property type="entry name" value="HD_5"/>
    <property type="match status" value="1"/>
</dbReference>
<dbReference type="InterPro" id="IPR043128">
    <property type="entry name" value="Rev_trsase/Diguanyl_cyclase"/>
</dbReference>
<dbReference type="GO" id="GO:0005886">
    <property type="term" value="C:plasma membrane"/>
    <property type="evidence" value="ECO:0007669"/>
    <property type="project" value="TreeGrafter"/>
</dbReference>
<dbReference type="SMART" id="SM00267">
    <property type="entry name" value="GGDEF"/>
    <property type="match status" value="1"/>
</dbReference>
<feature type="domain" description="GGDEF" evidence="4">
    <location>
        <begin position="460"/>
        <end position="591"/>
    </location>
</feature>
<evidence type="ECO:0000259" key="4">
    <source>
        <dbReference type="PROSITE" id="PS50887"/>
    </source>
</evidence>
<dbReference type="PROSITE" id="PS51832">
    <property type="entry name" value="HD_GYP"/>
    <property type="match status" value="1"/>
</dbReference>
<dbReference type="Gene3D" id="3.30.450.20">
    <property type="entry name" value="PAS domain"/>
    <property type="match status" value="1"/>
</dbReference>
<sequence>MNQTSSSSPADSLGTVTAPVAGGGPADFIEKNLQLEKLLAALQAAAPLPEDRCLTATAEVKFENQLAMVRLGIATSLFLALRAKHVATAAHSLRVALSCSAWAHRLGLDETQRDRIEVAALLHDLGKIGIPDRVLRKPGKLTVEEQLTMDCCSRLGVQILSGCTSDTELLDIVMYANSWYDGRRHDDGPRGDALPLGARMLAIADAFDAMTTDHVYRSAMSRERAIQKLAKGSNSQFDPELVNDFSRMLEDRPEILQGVVVDRWLKQLQSDSELPVWNADLDQKYAGVSLENYQEGVFLNSLVSKLKDAVVFTDSEGTVTRWNDAMQRLTGISSDAMQGKAWSSEAIRLREKDSSRHEGACIVAQCLRSASSIQRNMVIEQPGGEMTPVHMQVTPVAGSRPGCLGTVVVIRDVSDEADMLEKLDTLHQQVTRDPLTGIANRAYFDEQLALLTERAKAGGATFSLIICDIDHFKRVNDVHGHPAGDEALIRFAAILENHSRDGDLVARYGGEEFLLIANNCDNATTTKRAEVIRMALERTPLPSLGNETVTASFGVTEFQAGDSAETILARSDRALLKAKDNGRNRVIQLGSGNPPSDAAETPKRGWFAWFDGADLQKKSEFDILTPVPAAIVIEKLRGFIADHDAEVIHVTENQVSLKVNSVCSTGGRRRVDHQIVLNAQLTLSEQKNGDPSLPATRNWASTKVHVVVRPIRNRDRRNRALNPCVVQLVSSLRSYLMGEIVADPES</sequence>
<comment type="caution">
    <text evidence="7">The sequence shown here is derived from an EMBL/GenBank/DDBJ whole genome shotgun (WGS) entry which is preliminary data.</text>
</comment>
<name>A0A5C6CPD4_9BACT</name>
<dbReference type="InterPro" id="IPR050469">
    <property type="entry name" value="Diguanylate_Cyclase"/>
</dbReference>
<proteinExistence type="predicted"/>
<dbReference type="CDD" id="cd00077">
    <property type="entry name" value="HDc"/>
    <property type="match status" value="1"/>
</dbReference>
<evidence type="ECO:0000259" key="6">
    <source>
        <dbReference type="PROSITE" id="PS51832"/>
    </source>
</evidence>
<evidence type="ECO:0000259" key="3">
    <source>
        <dbReference type="PROSITE" id="PS50112"/>
    </source>
</evidence>
<dbReference type="NCBIfam" id="TIGR00229">
    <property type="entry name" value="sensory_box"/>
    <property type="match status" value="1"/>
</dbReference>
<feature type="domain" description="HD-GYP" evidence="6">
    <location>
        <begin position="66"/>
        <end position="261"/>
    </location>
</feature>
<dbReference type="InterPro" id="IPR037522">
    <property type="entry name" value="HD_GYP_dom"/>
</dbReference>
<dbReference type="NCBIfam" id="TIGR00254">
    <property type="entry name" value="GGDEF"/>
    <property type="match status" value="1"/>
</dbReference>
<feature type="domain" description="HD" evidence="5">
    <location>
        <begin position="88"/>
        <end position="210"/>
    </location>
</feature>
<dbReference type="GO" id="GO:0043709">
    <property type="term" value="P:cell adhesion involved in single-species biofilm formation"/>
    <property type="evidence" value="ECO:0007669"/>
    <property type="project" value="TreeGrafter"/>
</dbReference>
<dbReference type="EMBL" id="SJPT01000001">
    <property type="protein sequence ID" value="TWU26843.1"/>
    <property type="molecule type" value="Genomic_DNA"/>
</dbReference>
<evidence type="ECO:0000313" key="7">
    <source>
        <dbReference type="EMBL" id="TWU26843.1"/>
    </source>
</evidence>
<dbReference type="AlphaFoldDB" id="A0A5C6CPD4"/>
<dbReference type="InterPro" id="IPR003607">
    <property type="entry name" value="HD/PDEase_dom"/>
</dbReference>
<dbReference type="SMART" id="SM00471">
    <property type="entry name" value="HDc"/>
    <property type="match status" value="1"/>
</dbReference>
<evidence type="ECO:0000259" key="5">
    <source>
        <dbReference type="PROSITE" id="PS51831"/>
    </source>
</evidence>
<gene>
    <name evidence="7" type="primary">pleD_1</name>
    <name evidence="7" type="ORF">Pla52o_06980</name>
</gene>
<keyword evidence="8" id="KW-1185">Reference proteome</keyword>
<dbReference type="OrthoDB" id="9759601at2"/>
<dbReference type="InterPro" id="IPR000014">
    <property type="entry name" value="PAS"/>
</dbReference>
<dbReference type="InterPro" id="IPR000160">
    <property type="entry name" value="GGDEF_dom"/>
</dbReference>
<dbReference type="EC" id="2.7.7.65" evidence="1"/>
<dbReference type="FunFam" id="3.30.70.270:FF:000001">
    <property type="entry name" value="Diguanylate cyclase domain protein"/>
    <property type="match status" value="1"/>
</dbReference>